<evidence type="ECO:0000313" key="1">
    <source>
        <dbReference type="EMBL" id="RKD25857.1"/>
    </source>
</evidence>
<dbReference type="AlphaFoldDB" id="A0A419SNL5"/>
<organism evidence="1 2">
    <name type="scientific">Ammoniphilus oxalaticus</name>
    <dbReference type="NCBI Taxonomy" id="66863"/>
    <lineage>
        <taxon>Bacteria</taxon>
        <taxon>Bacillati</taxon>
        <taxon>Bacillota</taxon>
        <taxon>Bacilli</taxon>
        <taxon>Bacillales</taxon>
        <taxon>Paenibacillaceae</taxon>
        <taxon>Aneurinibacillus group</taxon>
        <taxon>Ammoniphilus</taxon>
    </lineage>
</organism>
<dbReference type="InterPro" id="IPR025020">
    <property type="entry name" value="DUF3908"/>
</dbReference>
<accession>A0A419SNL5</accession>
<comment type="caution">
    <text evidence="1">The sequence shown here is derived from an EMBL/GenBank/DDBJ whole genome shotgun (WGS) entry which is preliminary data.</text>
</comment>
<dbReference type="Proteomes" id="UP000284219">
    <property type="component" value="Unassembled WGS sequence"/>
</dbReference>
<reference evidence="1 2" key="1">
    <citation type="submission" date="2016-08" db="EMBL/GenBank/DDBJ databases">
        <title>Novel Firmicute Genomes.</title>
        <authorList>
            <person name="Poppleton D.I."/>
            <person name="Gribaldo S."/>
        </authorList>
    </citation>
    <scope>NUCLEOTIDE SEQUENCE [LARGE SCALE GENOMIC DNA]</scope>
    <source>
        <strain evidence="1 2">RAOx-1</strain>
    </source>
</reference>
<dbReference type="RefSeq" id="WP_120188538.1">
    <property type="nucleotide sequence ID" value="NZ_MCHY01000006.1"/>
</dbReference>
<gene>
    <name evidence="1" type="ORF">BEP19_02690</name>
</gene>
<protein>
    <submittedName>
        <fullName evidence="1">Uncharacterized protein</fullName>
    </submittedName>
</protein>
<sequence>MIFNLDTIYENIHLTDIPKGYERNSIETAINQIKTLGLEEGLLQLYPQGIYTEEMLKLLLFHKNNFTVVSIESKDSRTKLRFETIKYKAIVSIELEMSDRGNKYRQLSLGFGFGNPIKLHSYEDTNMHWSDPFMEKIEHIYRIIRAGIE</sequence>
<dbReference type="EMBL" id="MCHY01000006">
    <property type="protein sequence ID" value="RKD25857.1"/>
    <property type="molecule type" value="Genomic_DNA"/>
</dbReference>
<keyword evidence="2" id="KW-1185">Reference proteome</keyword>
<dbReference type="Pfam" id="PF13048">
    <property type="entry name" value="DUF3908"/>
    <property type="match status" value="1"/>
</dbReference>
<proteinExistence type="predicted"/>
<name>A0A419SNL5_9BACL</name>
<evidence type="ECO:0000313" key="2">
    <source>
        <dbReference type="Proteomes" id="UP000284219"/>
    </source>
</evidence>